<evidence type="ECO:0000256" key="6">
    <source>
        <dbReference type="ARBA" id="ARBA00023146"/>
    </source>
</evidence>
<keyword evidence="5 9" id="KW-0648">Protein biosynthesis</keyword>
<keyword evidence="6 9" id="KW-0030">Aminoacyl-tRNA synthetase</keyword>
<comment type="catalytic activity">
    <reaction evidence="8 9">
        <text>tRNA(Tyr) + L-tyrosine + ATP = L-tyrosyl-tRNA(Tyr) + AMP + diphosphate + H(+)</text>
        <dbReference type="Rhea" id="RHEA:10220"/>
        <dbReference type="Rhea" id="RHEA-COMP:9706"/>
        <dbReference type="Rhea" id="RHEA-COMP:9707"/>
        <dbReference type="ChEBI" id="CHEBI:15378"/>
        <dbReference type="ChEBI" id="CHEBI:30616"/>
        <dbReference type="ChEBI" id="CHEBI:33019"/>
        <dbReference type="ChEBI" id="CHEBI:58315"/>
        <dbReference type="ChEBI" id="CHEBI:78442"/>
        <dbReference type="ChEBI" id="CHEBI:78536"/>
        <dbReference type="ChEBI" id="CHEBI:456215"/>
        <dbReference type="EC" id="6.1.1.1"/>
    </reaction>
</comment>
<dbReference type="InterPro" id="IPR014729">
    <property type="entry name" value="Rossmann-like_a/b/a_fold"/>
</dbReference>
<keyword evidence="4 9" id="KW-0067">ATP-binding</keyword>
<dbReference type="InterPro" id="IPR024088">
    <property type="entry name" value="Tyr-tRNA-ligase_bac-type"/>
</dbReference>
<evidence type="ECO:0000256" key="8">
    <source>
        <dbReference type="ARBA" id="ARBA00048248"/>
    </source>
</evidence>
<evidence type="ECO:0000256" key="2">
    <source>
        <dbReference type="ARBA" id="ARBA00022598"/>
    </source>
</evidence>
<dbReference type="InterPro" id="IPR002305">
    <property type="entry name" value="aa-tRNA-synth_Ic"/>
</dbReference>
<gene>
    <name evidence="10" type="primary">MSY1</name>
    <name evidence="10" type="ORF">HK097_005375</name>
</gene>
<dbReference type="GO" id="GO:0005739">
    <property type="term" value="C:mitochondrion"/>
    <property type="evidence" value="ECO:0007669"/>
    <property type="project" value="TreeGrafter"/>
</dbReference>
<dbReference type="Gene3D" id="1.10.240.10">
    <property type="entry name" value="Tyrosyl-Transfer RNA Synthetase"/>
    <property type="match status" value="1"/>
</dbReference>
<dbReference type="NCBIfam" id="TIGR00234">
    <property type="entry name" value="tyrS"/>
    <property type="match status" value="1"/>
</dbReference>
<organism evidence="10 11">
    <name type="scientific">Rhizophlyctis rosea</name>
    <dbReference type="NCBI Taxonomy" id="64517"/>
    <lineage>
        <taxon>Eukaryota</taxon>
        <taxon>Fungi</taxon>
        <taxon>Fungi incertae sedis</taxon>
        <taxon>Chytridiomycota</taxon>
        <taxon>Chytridiomycota incertae sedis</taxon>
        <taxon>Chytridiomycetes</taxon>
        <taxon>Rhizophlyctidales</taxon>
        <taxon>Rhizophlyctidaceae</taxon>
        <taxon>Rhizophlyctis</taxon>
    </lineage>
</organism>
<evidence type="ECO:0000256" key="7">
    <source>
        <dbReference type="ARBA" id="ARBA00033323"/>
    </source>
</evidence>
<dbReference type="InterPro" id="IPR036986">
    <property type="entry name" value="S4_RNA-bd_sf"/>
</dbReference>
<proteinExistence type="inferred from homology"/>
<dbReference type="Gene3D" id="3.40.50.620">
    <property type="entry name" value="HUPs"/>
    <property type="match status" value="1"/>
</dbReference>
<evidence type="ECO:0000256" key="9">
    <source>
        <dbReference type="RuleBase" id="RU361234"/>
    </source>
</evidence>
<dbReference type="GO" id="GO:0004831">
    <property type="term" value="F:tyrosine-tRNA ligase activity"/>
    <property type="evidence" value="ECO:0007669"/>
    <property type="project" value="UniProtKB-EC"/>
</dbReference>
<keyword evidence="11" id="KW-1185">Reference proteome</keyword>
<dbReference type="GO" id="GO:0003723">
    <property type="term" value="F:RNA binding"/>
    <property type="evidence" value="ECO:0007669"/>
    <property type="project" value="UniProtKB-KW"/>
</dbReference>
<comment type="caution">
    <text evidence="10">The sequence shown here is derived from an EMBL/GenBank/DDBJ whole genome shotgun (WGS) entry which is preliminary data.</text>
</comment>
<dbReference type="AlphaFoldDB" id="A0AAD5S1J4"/>
<evidence type="ECO:0000256" key="4">
    <source>
        <dbReference type="ARBA" id="ARBA00022840"/>
    </source>
</evidence>
<feature type="non-terminal residue" evidence="10">
    <location>
        <position position="389"/>
    </location>
</feature>
<reference evidence="10" key="1">
    <citation type="submission" date="2020-05" db="EMBL/GenBank/DDBJ databases">
        <title>Phylogenomic resolution of chytrid fungi.</title>
        <authorList>
            <person name="Stajich J.E."/>
            <person name="Amses K."/>
            <person name="Simmons R."/>
            <person name="Seto K."/>
            <person name="Myers J."/>
            <person name="Bonds A."/>
            <person name="Quandt C.A."/>
            <person name="Barry K."/>
            <person name="Liu P."/>
            <person name="Grigoriev I."/>
            <person name="Longcore J.E."/>
            <person name="James T.Y."/>
        </authorList>
    </citation>
    <scope>NUCLEOTIDE SEQUENCE</scope>
    <source>
        <strain evidence="10">JEL0318</strain>
    </source>
</reference>
<dbReference type="PANTHER" id="PTHR11766:SF0">
    <property type="entry name" value="TYROSINE--TRNA LIGASE, MITOCHONDRIAL"/>
    <property type="match status" value="1"/>
</dbReference>
<dbReference type="SUPFAM" id="SSF52374">
    <property type="entry name" value="Nucleotidylyl transferase"/>
    <property type="match status" value="1"/>
</dbReference>
<dbReference type="Gene3D" id="3.10.290.10">
    <property type="entry name" value="RNA-binding S4 domain"/>
    <property type="match status" value="1"/>
</dbReference>
<dbReference type="FunFam" id="1.10.240.10:FF:000001">
    <property type="entry name" value="Tyrosine--tRNA ligase"/>
    <property type="match status" value="1"/>
</dbReference>
<evidence type="ECO:0000256" key="3">
    <source>
        <dbReference type="ARBA" id="ARBA00022741"/>
    </source>
</evidence>
<dbReference type="CDD" id="cd00805">
    <property type="entry name" value="TyrRS_core"/>
    <property type="match status" value="1"/>
</dbReference>
<dbReference type="InterPro" id="IPR002307">
    <property type="entry name" value="Tyr-tRNA-ligase"/>
</dbReference>
<evidence type="ECO:0000313" key="10">
    <source>
        <dbReference type="EMBL" id="KAJ3032145.1"/>
    </source>
</evidence>
<dbReference type="Pfam" id="PF00579">
    <property type="entry name" value="tRNA-synt_1b"/>
    <property type="match status" value="1"/>
</dbReference>
<evidence type="ECO:0000256" key="5">
    <source>
        <dbReference type="ARBA" id="ARBA00022917"/>
    </source>
</evidence>
<dbReference type="EMBL" id="JADGJD010002513">
    <property type="protein sequence ID" value="KAJ3032145.1"/>
    <property type="molecule type" value="Genomic_DNA"/>
</dbReference>
<keyword evidence="3 9" id="KW-0547">Nucleotide-binding</keyword>
<dbReference type="Proteomes" id="UP001212841">
    <property type="component" value="Unassembled WGS sequence"/>
</dbReference>
<sequence length="389" mass="43443">IGGATGAIGDPSGRSTERTALDKEVLDRNVEAIETQIKQIFANGQQYAAKKRLIHASSSSDLPPIKFVNNHDWLKNMSFLDFMGDVGRLARVPTMLARDSVKNRLETDEGLSFTEFTYQLLQAYDFWHLYTNHRCTIQLGGSDQWGNMMAGTDLIRRKLHLERVEGSGKSGESKSGENDPAIALTLPLVTTATGEKFGKSAGNAVWLDEGLCSAFDFYQFFRRAPDSEVGRYLQYFTFLGLDEIKVLLAQHQVEPQKHLPQRTLAREVTELVHGEAAALKAQVMSQVLYDDSFHSVTAPELLYAFSGNDRLMRMERGQVVGREVWEVVLSTGAVRSERQAKSLQKLGGLYLNKVRVPPEGRVITTEDLLGGRVCLIRTGKENYKVLDVQ</sequence>
<evidence type="ECO:0000313" key="11">
    <source>
        <dbReference type="Proteomes" id="UP001212841"/>
    </source>
</evidence>
<name>A0AAD5S1J4_9FUNG</name>
<protein>
    <recommendedName>
        <fullName evidence="1 9">Tyrosine--tRNA ligase</fullName>
        <ecNumber evidence="1 9">6.1.1.1</ecNumber>
    </recommendedName>
    <alternativeName>
        <fullName evidence="7 9">Tyrosyl-tRNA synthetase</fullName>
    </alternativeName>
</protein>
<evidence type="ECO:0000256" key="1">
    <source>
        <dbReference type="ARBA" id="ARBA00013160"/>
    </source>
</evidence>
<comment type="similarity">
    <text evidence="9">Belongs to the class-I aminoacyl-tRNA synthetase family.</text>
</comment>
<dbReference type="GO" id="GO:0005829">
    <property type="term" value="C:cytosol"/>
    <property type="evidence" value="ECO:0007669"/>
    <property type="project" value="TreeGrafter"/>
</dbReference>
<dbReference type="SUPFAM" id="SSF55174">
    <property type="entry name" value="Alpha-L RNA-binding motif"/>
    <property type="match status" value="1"/>
</dbReference>
<dbReference type="GO" id="GO:0005524">
    <property type="term" value="F:ATP binding"/>
    <property type="evidence" value="ECO:0007669"/>
    <property type="project" value="UniProtKB-KW"/>
</dbReference>
<dbReference type="EC" id="6.1.1.1" evidence="1 9"/>
<dbReference type="GO" id="GO:0006437">
    <property type="term" value="P:tyrosyl-tRNA aminoacylation"/>
    <property type="evidence" value="ECO:0007669"/>
    <property type="project" value="InterPro"/>
</dbReference>
<dbReference type="PRINTS" id="PR01040">
    <property type="entry name" value="TRNASYNTHTYR"/>
</dbReference>
<keyword evidence="2 9" id="KW-0436">Ligase</keyword>
<dbReference type="PANTHER" id="PTHR11766">
    <property type="entry name" value="TYROSYL-TRNA SYNTHETASE"/>
    <property type="match status" value="1"/>
</dbReference>
<accession>A0AAD5S1J4</accession>